<dbReference type="AlphaFoldDB" id="B5CYT3"/>
<feature type="transmembrane region" description="Helical" evidence="1">
    <location>
        <begin position="88"/>
        <end position="110"/>
    </location>
</feature>
<evidence type="ECO:0000259" key="2">
    <source>
        <dbReference type="Pfam" id="PF04773"/>
    </source>
</evidence>
<dbReference type="eggNOG" id="COG3712">
    <property type="taxonomic scope" value="Bacteria"/>
</dbReference>
<sequence>MNKTMSNKEDINQLLARYFTGETLSLVQQQELDAWIASHQQEFEQMRRLMNAPMEASAEIHFDAGKAWQKIEPRLENRKRIMAFERKITFFLSVAASLLVLLGIGAFYLFRTPTEDATMYYANAENSVKQVLLPDSSEVMLYPEATLSYYYSDKGEGRMAALKGKAFFQVKKMHGIPFKVKTDFLDVEVLGTSFLVDVARKEKAGVFVKTGKVRVEAAEHEVVIQANEKAELKDGMLKTDTILRPQEVFNMDDSVLVFEQTPVTEVVKIIQEKTGIQIDLAKGLEKNQITTRINIDEPDIAGELAFLCGCKCETLVKGKHYRLYEK</sequence>
<reference evidence="3 4" key="1">
    <citation type="submission" date="2008-08" db="EMBL/GenBank/DDBJ databases">
        <title>Draft genome sequence of Bacteroides plebeius (DSM 17135).</title>
        <authorList>
            <person name="Sudarsanam P."/>
            <person name="Ley R."/>
            <person name="Guruge J."/>
            <person name="Turnbaugh P.J."/>
            <person name="Mahowald M."/>
            <person name="Liep D."/>
            <person name="Gordon J."/>
        </authorList>
    </citation>
    <scope>NUCLEOTIDE SEQUENCE [LARGE SCALE GENOMIC DNA]</scope>
    <source>
        <strain evidence="4">DSM 17135 / JCM 12973 / M2</strain>
    </source>
</reference>
<keyword evidence="1" id="KW-0472">Membrane</keyword>
<dbReference type="Pfam" id="PF04773">
    <property type="entry name" value="FecR"/>
    <property type="match status" value="1"/>
</dbReference>
<keyword evidence="1" id="KW-0812">Transmembrane</keyword>
<evidence type="ECO:0000313" key="4">
    <source>
        <dbReference type="Proteomes" id="UP000003452"/>
    </source>
</evidence>
<accession>B5CYT3</accession>
<evidence type="ECO:0000313" key="3">
    <source>
        <dbReference type="EMBL" id="EDY95614.1"/>
    </source>
</evidence>
<dbReference type="Proteomes" id="UP000003452">
    <property type="component" value="Unassembled WGS sequence"/>
</dbReference>
<protein>
    <submittedName>
        <fullName evidence="3">Sigma factor regulatory protein, FecR/PupR family</fullName>
    </submittedName>
</protein>
<dbReference type="Gene3D" id="2.60.120.1440">
    <property type="match status" value="1"/>
</dbReference>
<name>B5CYT3_PHOPM</name>
<dbReference type="GO" id="GO:0016989">
    <property type="term" value="F:sigma factor antagonist activity"/>
    <property type="evidence" value="ECO:0007669"/>
    <property type="project" value="TreeGrafter"/>
</dbReference>
<dbReference type="PIRSF" id="PIRSF018266">
    <property type="entry name" value="FecR"/>
    <property type="match status" value="1"/>
</dbReference>
<comment type="caution">
    <text evidence="3">The sequence shown here is derived from an EMBL/GenBank/DDBJ whole genome shotgun (WGS) entry which is preliminary data.</text>
</comment>
<keyword evidence="1" id="KW-1133">Transmembrane helix</keyword>
<organism evidence="3 4">
    <name type="scientific">Phocaeicola plebeius (strain DSM 17135 / JCM 12973 / CCUG 54634 / M2)</name>
    <name type="common">Bacteroides plebeius</name>
    <dbReference type="NCBI Taxonomy" id="484018"/>
    <lineage>
        <taxon>Bacteria</taxon>
        <taxon>Pseudomonadati</taxon>
        <taxon>Bacteroidota</taxon>
        <taxon>Bacteroidia</taxon>
        <taxon>Bacteroidales</taxon>
        <taxon>Bacteroidaceae</taxon>
        <taxon>Phocaeicola</taxon>
    </lineage>
</organism>
<dbReference type="InterPro" id="IPR006860">
    <property type="entry name" value="FecR"/>
</dbReference>
<feature type="domain" description="FecR protein" evidence="2">
    <location>
        <begin position="124"/>
        <end position="214"/>
    </location>
</feature>
<reference evidence="3 4" key="2">
    <citation type="submission" date="2008-08" db="EMBL/GenBank/DDBJ databases">
        <authorList>
            <person name="Fulton L."/>
            <person name="Clifton S."/>
            <person name="Fulton B."/>
            <person name="Xu J."/>
            <person name="Minx P."/>
            <person name="Pepin K.H."/>
            <person name="Johnson M."/>
            <person name="Thiruvilangam P."/>
            <person name="Bhonagiri V."/>
            <person name="Nash W.E."/>
            <person name="Mardis E.R."/>
            <person name="Wilson R.K."/>
        </authorList>
    </citation>
    <scope>NUCLEOTIDE SEQUENCE [LARGE SCALE GENOMIC DNA]</scope>
    <source>
        <strain evidence="4">DSM 17135 / JCM 12973 / M2</strain>
    </source>
</reference>
<dbReference type="EMBL" id="ABQC02000019">
    <property type="protein sequence ID" value="EDY95614.1"/>
    <property type="molecule type" value="Genomic_DNA"/>
</dbReference>
<dbReference type="PANTHER" id="PTHR30273:SF2">
    <property type="entry name" value="PROTEIN FECR"/>
    <property type="match status" value="1"/>
</dbReference>
<dbReference type="PANTHER" id="PTHR30273">
    <property type="entry name" value="PERIPLASMIC SIGNAL SENSOR AND SIGMA FACTOR ACTIVATOR FECR-RELATED"/>
    <property type="match status" value="1"/>
</dbReference>
<proteinExistence type="predicted"/>
<gene>
    <name evidence="3" type="ORF">BACPLE_01890</name>
</gene>
<dbReference type="HOGENOM" id="CLU_050192_2_2_10"/>
<evidence type="ECO:0000256" key="1">
    <source>
        <dbReference type="SAM" id="Phobius"/>
    </source>
</evidence>
<dbReference type="InterPro" id="IPR012373">
    <property type="entry name" value="Ferrdict_sens_TM"/>
</dbReference>